<dbReference type="EMBL" id="BJZO01000035">
    <property type="protein sequence ID" value="GEO81401.1"/>
    <property type="molecule type" value="Genomic_DNA"/>
</dbReference>
<gene>
    <name evidence="2" type="ORF">ROR02_15320</name>
</gene>
<keyword evidence="3" id="KW-1185">Reference proteome</keyword>
<comment type="caution">
    <text evidence="2">The sequence shown here is derived from an EMBL/GenBank/DDBJ whole genome shotgun (WGS) entry which is preliminary data.</text>
</comment>
<feature type="transmembrane region" description="Helical" evidence="1">
    <location>
        <begin position="90"/>
        <end position="114"/>
    </location>
</feature>
<dbReference type="RefSeq" id="WP_147163439.1">
    <property type="nucleotide sequence ID" value="NZ_BJZO01000035.1"/>
</dbReference>
<name>A0A512H7I4_9PROT</name>
<proteinExistence type="predicted"/>
<sequence length="185" mass="19626">MQETAPDGKGMGMGVKIGMLLALGPLVLVSIPTVVLLGVAMLPTGVAFIVDRSLARMGWLCVGGINLAGTIPFLAQLWTEGHTVPHAVSLITDVFTIMVIYGAAALGWLLYMSVPQILGGFMAMTASRRIVALKAEQEKLVEDWGAEVKEGAEQAVAEFMRRGRVTDFEKPPGEAEVASRHPPAG</sequence>
<dbReference type="AlphaFoldDB" id="A0A512H7I4"/>
<accession>A0A512H7I4</accession>
<keyword evidence="1" id="KW-1133">Transmembrane helix</keyword>
<evidence type="ECO:0000313" key="2">
    <source>
        <dbReference type="EMBL" id="GEO81401.1"/>
    </source>
</evidence>
<dbReference type="Proteomes" id="UP000321567">
    <property type="component" value="Unassembled WGS sequence"/>
</dbReference>
<keyword evidence="1" id="KW-0812">Transmembrane</keyword>
<reference evidence="2 3" key="1">
    <citation type="submission" date="2019-07" db="EMBL/GenBank/DDBJ databases">
        <title>Whole genome shotgun sequence of Rhodospirillum oryzae NBRC 107573.</title>
        <authorList>
            <person name="Hosoyama A."/>
            <person name="Uohara A."/>
            <person name="Ohji S."/>
            <person name="Ichikawa N."/>
        </authorList>
    </citation>
    <scope>NUCLEOTIDE SEQUENCE [LARGE SCALE GENOMIC DNA]</scope>
    <source>
        <strain evidence="2 3">NBRC 107573</strain>
    </source>
</reference>
<evidence type="ECO:0000256" key="1">
    <source>
        <dbReference type="SAM" id="Phobius"/>
    </source>
</evidence>
<keyword evidence="1" id="KW-0472">Membrane</keyword>
<organism evidence="2 3">
    <name type="scientific">Pararhodospirillum oryzae</name>
    <dbReference type="NCBI Taxonomy" id="478448"/>
    <lineage>
        <taxon>Bacteria</taxon>
        <taxon>Pseudomonadati</taxon>
        <taxon>Pseudomonadota</taxon>
        <taxon>Alphaproteobacteria</taxon>
        <taxon>Rhodospirillales</taxon>
        <taxon>Rhodospirillaceae</taxon>
        <taxon>Pararhodospirillum</taxon>
    </lineage>
</organism>
<feature type="transmembrane region" description="Helical" evidence="1">
    <location>
        <begin position="57"/>
        <end position="78"/>
    </location>
</feature>
<protein>
    <submittedName>
        <fullName evidence="2">Uncharacterized protein</fullName>
    </submittedName>
</protein>
<feature type="transmembrane region" description="Helical" evidence="1">
    <location>
        <begin position="20"/>
        <end position="50"/>
    </location>
</feature>
<dbReference type="OrthoDB" id="7357449at2"/>
<evidence type="ECO:0000313" key="3">
    <source>
        <dbReference type="Proteomes" id="UP000321567"/>
    </source>
</evidence>